<dbReference type="Proteomes" id="UP000293995">
    <property type="component" value="Chromosome"/>
</dbReference>
<dbReference type="KEGG" id="mprt:ET475_05905"/>
<protein>
    <recommendedName>
        <fullName evidence="1">DUF5615 domain-containing protein</fullName>
    </recommendedName>
</protein>
<evidence type="ECO:0000259" key="1">
    <source>
        <dbReference type="Pfam" id="PF18480"/>
    </source>
</evidence>
<dbReference type="Pfam" id="PF18480">
    <property type="entry name" value="DUF5615"/>
    <property type="match status" value="1"/>
</dbReference>
<accession>A0A4P6EBL4</accession>
<keyword evidence="3" id="KW-1185">Reference proteome</keyword>
<sequence length="121" mass="13077">MTSRLLLDEHCGESIAAALRERGHDVVAVVADPELRGAPDADVFRAAAESGRRIVTENIKDFRPLLMEAAATGTPLAALLLAPPRRFPRGRGDRVAAIVAALNEWLAADDVTDRPVEDWLV</sequence>
<evidence type="ECO:0000313" key="2">
    <source>
        <dbReference type="EMBL" id="QAY59565.1"/>
    </source>
</evidence>
<feature type="domain" description="DUF5615" evidence="1">
    <location>
        <begin position="4"/>
        <end position="69"/>
    </location>
</feature>
<gene>
    <name evidence="2" type="ORF">ET475_05905</name>
</gene>
<dbReference type="InterPro" id="IPR041049">
    <property type="entry name" value="DUF5615"/>
</dbReference>
<organism evidence="2 3">
    <name type="scientific">Microbacterium protaetiae</name>
    <dbReference type="NCBI Taxonomy" id="2509458"/>
    <lineage>
        <taxon>Bacteria</taxon>
        <taxon>Bacillati</taxon>
        <taxon>Actinomycetota</taxon>
        <taxon>Actinomycetes</taxon>
        <taxon>Micrococcales</taxon>
        <taxon>Microbacteriaceae</taxon>
        <taxon>Microbacterium</taxon>
    </lineage>
</organism>
<dbReference type="OrthoDB" id="5071614at2"/>
<dbReference type="AlphaFoldDB" id="A0A4P6EBL4"/>
<evidence type="ECO:0000313" key="3">
    <source>
        <dbReference type="Proteomes" id="UP000293995"/>
    </source>
</evidence>
<dbReference type="RefSeq" id="WP_129387137.1">
    <property type="nucleotide sequence ID" value="NZ_CP035494.1"/>
</dbReference>
<dbReference type="EMBL" id="CP035494">
    <property type="protein sequence ID" value="QAY59565.1"/>
    <property type="molecule type" value="Genomic_DNA"/>
</dbReference>
<proteinExistence type="predicted"/>
<name>A0A4P6EBL4_9MICO</name>
<reference evidence="2 3" key="1">
    <citation type="submission" date="2019-01" db="EMBL/GenBank/DDBJ databases">
        <title>Genome sequencing of strain DFW100M-13.</title>
        <authorList>
            <person name="Heo J."/>
            <person name="Kim S.-J."/>
            <person name="Kim J.-S."/>
            <person name="Hong S.-B."/>
            <person name="Kwon S.-W."/>
        </authorList>
    </citation>
    <scope>NUCLEOTIDE SEQUENCE [LARGE SCALE GENOMIC DNA]</scope>
    <source>
        <strain evidence="2 3">DFW100M-13</strain>
    </source>
</reference>